<keyword evidence="1" id="KW-1133">Transmembrane helix</keyword>
<feature type="transmembrane region" description="Helical" evidence="1">
    <location>
        <begin position="20"/>
        <end position="40"/>
    </location>
</feature>
<feature type="transmembrane region" description="Helical" evidence="1">
    <location>
        <begin position="60"/>
        <end position="82"/>
    </location>
</feature>
<organism evidence="2 3">
    <name type="scientific">Leptospira fletcheri</name>
    <dbReference type="NCBI Taxonomy" id="2484981"/>
    <lineage>
        <taxon>Bacteria</taxon>
        <taxon>Pseudomonadati</taxon>
        <taxon>Spirochaetota</taxon>
        <taxon>Spirochaetia</taxon>
        <taxon>Leptospirales</taxon>
        <taxon>Leptospiraceae</taxon>
        <taxon>Leptospira</taxon>
    </lineage>
</organism>
<evidence type="ECO:0000313" key="2">
    <source>
        <dbReference type="EMBL" id="TGK12384.1"/>
    </source>
</evidence>
<dbReference type="Proteomes" id="UP000298458">
    <property type="component" value="Unassembled WGS sequence"/>
</dbReference>
<protein>
    <recommendedName>
        <fullName evidence="4">DUF2029 domain-containing protein</fullName>
    </recommendedName>
</protein>
<keyword evidence="1" id="KW-0472">Membrane</keyword>
<feature type="transmembrane region" description="Helical" evidence="1">
    <location>
        <begin position="119"/>
        <end position="137"/>
    </location>
</feature>
<dbReference type="RefSeq" id="WP_135767782.1">
    <property type="nucleotide sequence ID" value="NZ_RQET01000004.1"/>
</dbReference>
<keyword evidence="3" id="KW-1185">Reference proteome</keyword>
<dbReference type="OrthoDB" id="141050at2"/>
<dbReference type="EMBL" id="RQET01000004">
    <property type="protein sequence ID" value="TGK12384.1"/>
    <property type="molecule type" value="Genomic_DNA"/>
</dbReference>
<feature type="transmembrane region" description="Helical" evidence="1">
    <location>
        <begin position="285"/>
        <end position="301"/>
    </location>
</feature>
<comment type="caution">
    <text evidence="2">The sequence shown here is derived from an EMBL/GenBank/DDBJ whole genome shotgun (WGS) entry which is preliminary data.</text>
</comment>
<name>A0A4R9GHZ2_9LEPT</name>
<feature type="transmembrane region" description="Helical" evidence="1">
    <location>
        <begin position="94"/>
        <end position="113"/>
    </location>
</feature>
<feature type="transmembrane region" description="Helical" evidence="1">
    <location>
        <begin position="197"/>
        <end position="216"/>
    </location>
</feature>
<evidence type="ECO:0000256" key="1">
    <source>
        <dbReference type="SAM" id="Phobius"/>
    </source>
</evidence>
<feature type="transmembrane region" description="Helical" evidence="1">
    <location>
        <begin position="251"/>
        <end position="273"/>
    </location>
</feature>
<evidence type="ECO:0000313" key="3">
    <source>
        <dbReference type="Proteomes" id="UP000298458"/>
    </source>
</evidence>
<gene>
    <name evidence="2" type="ORF">EHO60_09040</name>
</gene>
<sequence>MFSEISSPILAISDHKVRRILSSVYAVIVPIFLLLFARSLVDDAYIILSYVKNLSQNFQWGMYAGMPANTATSPLNVIALSLTNFFAKDPESSVWILNSLVYLGMYLVVDKIAEKKGLPIYSAFTICLILLSNPWILSSLGLESILVILFFLLCVLSYLNKNPDLFGIHSGFLFLARPDAIVMTIPFWIMGFGNKKYRAAAIGLLVVLPWFLFSWFQLGTLLPDTFFIKKIEKSWGHYSFANGWILYFRNLFLPESIVSILPIFFGLLAACATMREKGFWKKPEVLIFLSGALHFLAYSLLRVPPYHWYYIPSLFCFLFASLCLLLRLNSSKWIRYCLFVWIFLSLSWSLWPKKGDGIFSSEMPIHTNWAKRDHYKAMAEELDRQFYEGTYVRCYCEIGTLTFFSKNVILRNEFTERVDYISLFRYLELNAREFDFLRSAFIRFNFFHIEKVQKRYPNLPSPKYSIGADPPNPNSAVLLGKGSSRWSSEFSLYLWKTEGSPEKDH</sequence>
<feature type="transmembrane region" description="Helical" evidence="1">
    <location>
        <begin position="333"/>
        <end position="351"/>
    </location>
</feature>
<reference evidence="2" key="1">
    <citation type="journal article" date="2019" name="PLoS Negl. Trop. Dis.">
        <title>Revisiting the worldwide diversity of Leptospira species in the environment.</title>
        <authorList>
            <person name="Vincent A.T."/>
            <person name="Schiettekatte O."/>
            <person name="Bourhy P."/>
            <person name="Veyrier F.J."/>
            <person name="Picardeau M."/>
        </authorList>
    </citation>
    <scope>NUCLEOTIDE SEQUENCE [LARGE SCALE GENOMIC DNA]</scope>
    <source>
        <strain evidence="2">SSW15</strain>
    </source>
</reference>
<dbReference type="AlphaFoldDB" id="A0A4R9GHZ2"/>
<feature type="transmembrane region" description="Helical" evidence="1">
    <location>
        <begin position="166"/>
        <end position="190"/>
    </location>
</feature>
<proteinExistence type="predicted"/>
<feature type="transmembrane region" description="Helical" evidence="1">
    <location>
        <begin position="144"/>
        <end position="160"/>
    </location>
</feature>
<feature type="transmembrane region" description="Helical" evidence="1">
    <location>
        <begin position="307"/>
        <end position="326"/>
    </location>
</feature>
<evidence type="ECO:0008006" key="4">
    <source>
        <dbReference type="Google" id="ProtNLM"/>
    </source>
</evidence>
<keyword evidence="1" id="KW-0812">Transmembrane</keyword>
<accession>A0A4R9GHZ2</accession>